<dbReference type="NCBIfam" id="TIGR04183">
    <property type="entry name" value="Por_Secre_tail"/>
    <property type="match status" value="1"/>
</dbReference>
<dbReference type="InterPro" id="IPR013517">
    <property type="entry name" value="FG-GAP"/>
</dbReference>
<evidence type="ECO:0000313" key="3">
    <source>
        <dbReference type="EMBL" id="GGH49023.1"/>
    </source>
</evidence>
<dbReference type="Pfam" id="PF18962">
    <property type="entry name" value="Por_Secre_tail"/>
    <property type="match status" value="1"/>
</dbReference>
<dbReference type="InterPro" id="IPR026444">
    <property type="entry name" value="Secre_tail"/>
</dbReference>
<dbReference type="PANTHER" id="PTHR36220:SF1">
    <property type="entry name" value="GAMMA TUBULIN COMPLEX COMPONENT C-TERMINAL DOMAIN-CONTAINING PROTEIN"/>
    <property type="match status" value="1"/>
</dbReference>
<dbReference type="EMBL" id="BMIA01000004">
    <property type="protein sequence ID" value="GGH49023.1"/>
    <property type="molecule type" value="Genomic_DNA"/>
</dbReference>
<dbReference type="RefSeq" id="WP_188937681.1">
    <property type="nucleotide sequence ID" value="NZ_BMIA01000004.1"/>
</dbReference>
<evidence type="ECO:0000313" key="4">
    <source>
        <dbReference type="Proteomes" id="UP000600214"/>
    </source>
</evidence>
<keyword evidence="1" id="KW-0732">Signal</keyword>
<name>A0ABQ1Z3P3_9BACT</name>
<keyword evidence="4" id="KW-1185">Reference proteome</keyword>
<evidence type="ECO:0000259" key="2">
    <source>
        <dbReference type="Pfam" id="PF18962"/>
    </source>
</evidence>
<feature type="domain" description="Secretion system C-terminal sorting" evidence="2">
    <location>
        <begin position="533"/>
        <end position="604"/>
    </location>
</feature>
<dbReference type="Gene3D" id="2.130.10.130">
    <property type="entry name" value="Integrin alpha, N-terminal"/>
    <property type="match status" value="2"/>
</dbReference>
<protein>
    <recommendedName>
        <fullName evidence="2">Secretion system C-terminal sorting domain-containing protein</fullName>
    </recommendedName>
</protein>
<comment type="caution">
    <text evidence="3">The sequence shown here is derived from an EMBL/GenBank/DDBJ whole genome shotgun (WGS) entry which is preliminary data.</text>
</comment>
<gene>
    <name evidence="3" type="ORF">GCM10007423_50680</name>
</gene>
<dbReference type="Pfam" id="PF14312">
    <property type="entry name" value="FG-GAP_2"/>
    <property type="match status" value="6"/>
</dbReference>
<organism evidence="3 4">
    <name type="scientific">Dyadobacter endophyticus</name>
    <dbReference type="NCBI Taxonomy" id="1749036"/>
    <lineage>
        <taxon>Bacteria</taxon>
        <taxon>Pseudomonadati</taxon>
        <taxon>Bacteroidota</taxon>
        <taxon>Cytophagia</taxon>
        <taxon>Cytophagales</taxon>
        <taxon>Spirosomataceae</taxon>
        <taxon>Dyadobacter</taxon>
    </lineage>
</organism>
<proteinExistence type="predicted"/>
<dbReference type="PANTHER" id="PTHR36220">
    <property type="entry name" value="UNNAMED PRODUCT"/>
    <property type="match status" value="1"/>
</dbReference>
<sequence>MKPPLQTLLKMVLFYTIFLISTVHTFGQSWNQMIKVTAQNNDASSARTANDEYGSAVSISGNYAIVGSYRESEDGNGLDTVALTGAAYILYNDAGNWVQVKKITAPVREFADNFGVSVSISGDYAIVGAHQEDDDALETNTLFNAGSAYIFKKDQGGPDNWGLLKKITASTRDVQDRFGYSVSMSGNYAIVSAYLEDDDVNETNTLDNSGSAYIFKKDQGGTDNWGQVKKITASVRGIVDWFGVSVSISGDYAIVGANFEDEDSLENNSLDGSGSAYIFKKDQGGADNWGQVKKVTAADRASGDAFGWSVSIDGNYAIVAAYTKGGYIFKKDQGGIDNWGQVQKRPGGGASVAISGDYAVVGGQSSADFFKKDLGGLDNWGPMQNVSHGGNFGVATSMSGDFTLVGAYSDDNFGSAYIFKLGPPLPVTIITFEAVKKENQVLLSWATTMESNSAYFDVQKSGDGHNWKTLGRVWAAVKSDQLRSYAFTDDNPSDEDPHGQANLYRLKMVDTNGIFAYSRTISLLFGKKLRSILYPNPVSDKLYCDPAEAAKIESITMVNSAGRIMLRSFENTRAGISVDRLTPGIYVGQIKTKAGAVQFQKIIVVR</sequence>
<dbReference type="Proteomes" id="UP000600214">
    <property type="component" value="Unassembled WGS sequence"/>
</dbReference>
<evidence type="ECO:0000256" key="1">
    <source>
        <dbReference type="ARBA" id="ARBA00022729"/>
    </source>
</evidence>
<accession>A0ABQ1Z3P3</accession>
<dbReference type="InterPro" id="IPR028994">
    <property type="entry name" value="Integrin_alpha_N"/>
</dbReference>
<reference evidence="4" key="1">
    <citation type="journal article" date="2019" name="Int. J. Syst. Evol. Microbiol.">
        <title>The Global Catalogue of Microorganisms (GCM) 10K type strain sequencing project: providing services to taxonomists for standard genome sequencing and annotation.</title>
        <authorList>
            <consortium name="The Broad Institute Genomics Platform"/>
            <consortium name="The Broad Institute Genome Sequencing Center for Infectious Disease"/>
            <person name="Wu L."/>
            <person name="Ma J."/>
        </authorList>
    </citation>
    <scope>NUCLEOTIDE SEQUENCE [LARGE SCALE GENOMIC DNA]</scope>
    <source>
        <strain evidence="4">CGMCC 1.15288</strain>
    </source>
</reference>
<dbReference type="SUPFAM" id="SSF69318">
    <property type="entry name" value="Integrin alpha N-terminal domain"/>
    <property type="match status" value="1"/>
</dbReference>